<evidence type="ECO:0000313" key="1">
    <source>
        <dbReference type="EMBL" id="KJV10492.1"/>
    </source>
</evidence>
<dbReference type="Gene3D" id="3.90.1010.10">
    <property type="match status" value="1"/>
</dbReference>
<dbReference type="GO" id="GO:0051536">
    <property type="term" value="F:iron-sulfur cluster binding"/>
    <property type="evidence" value="ECO:0007669"/>
    <property type="project" value="InterPro"/>
</dbReference>
<dbReference type="InterPro" id="IPR002871">
    <property type="entry name" value="NIF_FeS_clus_asmbl_NifU_N"/>
</dbReference>
<dbReference type="SUPFAM" id="SSF82649">
    <property type="entry name" value="SufE/NifU"/>
    <property type="match status" value="1"/>
</dbReference>
<dbReference type="CDD" id="cd06664">
    <property type="entry name" value="IscU_like"/>
    <property type="match status" value="1"/>
</dbReference>
<protein>
    <recommendedName>
        <fullName evidence="3">NIF system FeS cluster assembly NifU N-terminal domain-containing protein</fullName>
    </recommendedName>
</protein>
<name>A0A0F3IV27_9PROT</name>
<dbReference type="Proteomes" id="UP000033774">
    <property type="component" value="Unassembled WGS sequence"/>
</dbReference>
<dbReference type="AlphaFoldDB" id="A0A0F3IV27"/>
<evidence type="ECO:0000313" key="2">
    <source>
        <dbReference type="Proteomes" id="UP000033774"/>
    </source>
</evidence>
<keyword evidence="2" id="KW-1185">Reference proteome</keyword>
<accession>A0A0F3IV27</accession>
<dbReference type="GO" id="GO:0005506">
    <property type="term" value="F:iron ion binding"/>
    <property type="evidence" value="ECO:0007669"/>
    <property type="project" value="InterPro"/>
</dbReference>
<organism evidence="1 2">
    <name type="scientific">Elstera litoralis</name>
    <dbReference type="NCBI Taxonomy" id="552518"/>
    <lineage>
        <taxon>Bacteria</taxon>
        <taxon>Pseudomonadati</taxon>
        <taxon>Pseudomonadota</taxon>
        <taxon>Alphaproteobacteria</taxon>
        <taxon>Rhodospirillales</taxon>
        <taxon>Rhodospirillaceae</taxon>
        <taxon>Elstera</taxon>
    </lineage>
</organism>
<dbReference type="GO" id="GO:0016226">
    <property type="term" value="P:iron-sulfur cluster assembly"/>
    <property type="evidence" value="ECO:0007669"/>
    <property type="project" value="InterPro"/>
</dbReference>
<gene>
    <name evidence="1" type="ORF">VZ95_04570</name>
</gene>
<evidence type="ECO:0008006" key="3">
    <source>
        <dbReference type="Google" id="ProtNLM"/>
    </source>
</evidence>
<proteinExistence type="predicted"/>
<reference evidence="1 2" key="1">
    <citation type="submission" date="2015-03" db="EMBL/GenBank/DDBJ databases">
        <title>Draft genome sequence of Elstera litoralis.</title>
        <authorList>
            <person name="Rahalkar M.C."/>
            <person name="Dhakephalkar P.K."/>
            <person name="Pore S.D."/>
            <person name="Arora P."/>
            <person name="Kapse N.G."/>
            <person name="Pandit P.S."/>
        </authorList>
    </citation>
    <scope>NUCLEOTIDE SEQUENCE [LARGE SCALE GENOMIC DNA]</scope>
    <source>
        <strain evidence="1 2">Dia-1</strain>
    </source>
</reference>
<comment type="caution">
    <text evidence="1">The sequence shown here is derived from an EMBL/GenBank/DDBJ whole genome shotgun (WGS) entry which is preliminary data.</text>
</comment>
<dbReference type="EMBL" id="LAJY01000089">
    <property type="protein sequence ID" value="KJV10492.1"/>
    <property type="molecule type" value="Genomic_DNA"/>
</dbReference>
<sequence length="140" mass="14661">MLPYTDEILGLSMQIPRLGALPPPAACTEVVSPVCGSRLTLFSRVEAGKIADFAWGIEACALGQASCAVIGPRALGAEAGFFNTLADVLEKLLKSDDTLPEAWSWLAPLAAARSVPQRHGSVLLPVRAFQRALSSSAGSK</sequence>